<evidence type="ECO:0000256" key="4">
    <source>
        <dbReference type="ARBA" id="ARBA00023157"/>
    </source>
</evidence>
<evidence type="ECO:0000256" key="5">
    <source>
        <dbReference type="ARBA" id="ARBA00023180"/>
    </source>
</evidence>
<organism evidence="9 10">
    <name type="scientific">Chilo suppressalis</name>
    <name type="common">Asiatic rice borer moth</name>
    <dbReference type="NCBI Taxonomy" id="168631"/>
    <lineage>
        <taxon>Eukaryota</taxon>
        <taxon>Metazoa</taxon>
        <taxon>Ecdysozoa</taxon>
        <taxon>Arthropoda</taxon>
        <taxon>Hexapoda</taxon>
        <taxon>Insecta</taxon>
        <taxon>Pterygota</taxon>
        <taxon>Neoptera</taxon>
        <taxon>Endopterygota</taxon>
        <taxon>Lepidoptera</taxon>
        <taxon>Glossata</taxon>
        <taxon>Ditrysia</taxon>
        <taxon>Pyraloidea</taxon>
        <taxon>Crambidae</taxon>
        <taxon>Crambinae</taxon>
        <taxon>Chilo</taxon>
    </lineage>
</organism>
<keyword evidence="3 6" id="KW-0378">Hydrolase</keyword>
<evidence type="ECO:0000313" key="9">
    <source>
        <dbReference type="EMBL" id="CAH0406088.1"/>
    </source>
</evidence>
<evidence type="ECO:0000259" key="8">
    <source>
        <dbReference type="Pfam" id="PF00135"/>
    </source>
</evidence>
<dbReference type="InterPro" id="IPR029058">
    <property type="entry name" value="AB_hydrolase_fold"/>
</dbReference>
<gene>
    <name evidence="9" type="ORF">CHILSU_LOCUS9459</name>
</gene>
<evidence type="ECO:0000256" key="3">
    <source>
        <dbReference type="ARBA" id="ARBA00022801"/>
    </source>
</evidence>
<dbReference type="Pfam" id="PF00135">
    <property type="entry name" value="COesterase"/>
    <property type="match status" value="1"/>
</dbReference>
<protein>
    <recommendedName>
        <fullName evidence="6">Carboxylic ester hydrolase</fullName>
        <ecNumber evidence="6">3.1.1.-</ecNumber>
    </recommendedName>
</protein>
<keyword evidence="4" id="KW-1015">Disulfide bond</keyword>
<feature type="chain" id="PRO_5045075960" description="Carboxylic ester hydrolase" evidence="7">
    <location>
        <begin position="44"/>
        <end position="563"/>
    </location>
</feature>
<evidence type="ECO:0000256" key="6">
    <source>
        <dbReference type="RuleBase" id="RU361235"/>
    </source>
</evidence>
<evidence type="ECO:0000256" key="7">
    <source>
        <dbReference type="SAM" id="SignalP"/>
    </source>
</evidence>
<keyword evidence="5" id="KW-0325">Glycoprotein</keyword>
<dbReference type="EC" id="3.1.1.-" evidence="6"/>
<dbReference type="Proteomes" id="UP001153292">
    <property type="component" value="Chromosome 5"/>
</dbReference>
<dbReference type="SUPFAM" id="SSF53474">
    <property type="entry name" value="alpha/beta-Hydrolases"/>
    <property type="match status" value="1"/>
</dbReference>
<proteinExistence type="inferred from homology"/>
<sequence length="563" mass="62523">MNTAYIKFHTHISQYSTVQALRLSKMLAIVLLCASTLLPASEAQESKLVQINQGPVIGHKAQDENVFVFNSIPYATVPTGAQRFKAPLAPPTWVEPFDAIDKGIICPQFSVPAGKTAQEDCLVASVYVPNTNKTNLPVMIIIHGGQFLVGYGDVTTPRQLVNSQKVIVVTFNYRLGIHGFLCLGTKDVPGNAGMKDQVALLRWVKQNIASFGGNPDEVTIVGCSAGGSSVDLLMISKLTKGLFKRVIGMSSANVGVTSVQLDPVEYARTQARRFNYDAANLHDLEQFYKNASSALLISDPPIFNKNSSVGFTPCVERDIGQEMFLEDSPFNILKSGDYVKYPVLYGFTERDGLFRIDYFDTWKNDMNKNFSEFLPADLTFKDPIIKELVAETVKKFYFGKQVIGNNNVLQYVDYFTDVIFAYPMLRSLNLQVNAGNHKMYLHEYSFVDNDSALIPYANIRGAAHCAQGFAAVDQNYSNLSDQYKNMKSIIREVWINFATTGNPAPEGSTALPRWPPANANRSPCMEFGQTVELKPTVIPLRATLWDLIYALFYRNPIPPTPGF</sequence>
<evidence type="ECO:0000256" key="1">
    <source>
        <dbReference type="ARBA" id="ARBA00005964"/>
    </source>
</evidence>
<evidence type="ECO:0000256" key="2">
    <source>
        <dbReference type="ARBA" id="ARBA00022487"/>
    </source>
</evidence>
<keyword evidence="2" id="KW-0719">Serine esterase</keyword>
<accession>A0ABN8BDK2</accession>
<dbReference type="PANTHER" id="PTHR11559">
    <property type="entry name" value="CARBOXYLESTERASE"/>
    <property type="match status" value="1"/>
</dbReference>
<dbReference type="InterPro" id="IPR019826">
    <property type="entry name" value="Carboxylesterase_B_AS"/>
</dbReference>
<dbReference type="PROSITE" id="PS00122">
    <property type="entry name" value="CARBOXYLESTERASE_B_1"/>
    <property type="match status" value="1"/>
</dbReference>
<dbReference type="Gene3D" id="3.40.50.1820">
    <property type="entry name" value="alpha/beta hydrolase"/>
    <property type="match status" value="1"/>
</dbReference>
<evidence type="ECO:0000313" key="10">
    <source>
        <dbReference type="Proteomes" id="UP001153292"/>
    </source>
</evidence>
<keyword evidence="10" id="KW-1185">Reference proteome</keyword>
<keyword evidence="7" id="KW-0732">Signal</keyword>
<dbReference type="InterPro" id="IPR050309">
    <property type="entry name" value="Type-B_Carboxylest/Lipase"/>
</dbReference>
<reference evidence="9" key="1">
    <citation type="submission" date="2021-12" db="EMBL/GenBank/DDBJ databases">
        <authorList>
            <person name="King R."/>
        </authorList>
    </citation>
    <scope>NUCLEOTIDE SEQUENCE</scope>
</reference>
<feature type="domain" description="Carboxylesterase type B" evidence="8">
    <location>
        <begin position="46"/>
        <end position="531"/>
    </location>
</feature>
<feature type="signal peptide" evidence="7">
    <location>
        <begin position="1"/>
        <end position="43"/>
    </location>
</feature>
<dbReference type="InterPro" id="IPR002018">
    <property type="entry name" value="CarbesteraseB"/>
</dbReference>
<dbReference type="EMBL" id="OU963898">
    <property type="protein sequence ID" value="CAH0406088.1"/>
    <property type="molecule type" value="Genomic_DNA"/>
</dbReference>
<comment type="similarity">
    <text evidence="1 6">Belongs to the type-B carboxylesterase/lipase family.</text>
</comment>
<name>A0ABN8BDK2_CHISP</name>